<dbReference type="GO" id="GO:0006874">
    <property type="term" value="P:intracellular calcium ion homeostasis"/>
    <property type="evidence" value="ECO:0007669"/>
    <property type="project" value="TreeGrafter"/>
</dbReference>
<dbReference type="OrthoDB" id="9970481at2759"/>
<evidence type="ECO:0000256" key="1">
    <source>
        <dbReference type="ARBA" id="ARBA00008693"/>
    </source>
</evidence>
<comment type="caution">
    <text evidence="5">The sequence shown here is derived from an EMBL/GenBank/DDBJ whole genome shotgun (WGS) entry which is preliminary data.</text>
</comment>
<dbReference type="GO" id="GO:0005615">
    <property type="term" value="C:extracellular space"/>
    <property type="evidence" value="ECO:0007669"/>
    <property type="project" value="TreeGrafter"/>
</dbReference>
<reference evidence="5 6" key="1">
    <citation type="submission" date="2015-12" db="EMBL/GenBank/DDBJ databases">
        <title>The genome of Folsomia candida.</title>
        <authorList>
            <person name="Faddeeva A."/>
            <person name="Derks M.F."/>
            <person name="Anvar Y."/>
            <person name="Smit S."/>
            <person name="Van Straalen N."/>
            <person name="Roelofs D."/>
        </authorList>
    </citation>
    <scope>NUCLEOTIDE SEQUENCE [LARGE SCALE GENOMIC DNA]</scope>
    <source>
        <strain evidence="5 6">VU population</strain>
        <tissue evidence="5">Whole body</tissue>
    </source>
</reference>
<dbReference type="PANTHER" id="PTHR11245">
    <property type="entry name" value="STANNIOCALCIN"/>
    <property type="match status" value="1"/>
</dbReference>
<dbReference type="PANTHER" id="PTHR11245:SF6">
    <property type="entry name" value="DUF19 DOMAIN-CONTAINING PROTEIN"/>
    <property type="match status" value="1"/>
</dbReference>
<dbReference type="InterPro" id="IPR004978">
    <property type="entry name" value="Stanniocalcin"/>
</dbReference>
<evidence type="ECO:0000256" key="3">
    <source>
        <dbReference type="ARBA" id="ARBA00022702"/>
    </source>
</evidence>
<comment type="similarity">
    <text evidence="1">Belongs to the stanniocalcin family.</text>
</comment>
<gene>
    <name evidence="5" type="ORF">Fcan01_06543</name>
</gene>
<comment type="subunit">
    <text evidence="2">Homodimer; disulfide-linked.</text>
</comment>
<dbReference type="Proteomes" id="UP000198287">
    <property type="component" value="Unassembled WGS sequence"/>
</dbReference>
<organism evidence="5 6">
    <name type="scientific">Folsomia candida</name>
    <name type="common">Springtail</name>
    <dbReference type="NCBI Taxonomy" id="158441"/>
    <lineage>
        <taxon>Eukaryota</taxon>
        <taxon>Metazoa</taxon>
        <taxon>Ecdysozoa</taxon>
        <taxon>Arthropoda</taxon>
        <taxon>Hexapoda</taxon>
        <taxon>Collembola</taxon>
        <taxon>Entomobryomorpha</taxon>
        <taxon>Isotomoidea</taxon>
        <taxon>Isotomidae</taxon>
        <taxon>Proisotominae</taxon>
        <taxon>Folsomia</taxon>
    </lineage>
</organism>
<keyword evidence="4" id="KW-1015">Disulfide bond</keyword>
<dbReference type="GO" id="GO:0005179">
    <property type="term" value="F:hormone activity"/>
    <property type="evidence" value="ECO:0007669"/>
    <property type="project" value="UniProtKB-KW"/>
</dbReference>
<dbReference type="EMBL" id="LNIX01000003">
    <property type="protein sequence ID" value="OXA57550.1"/>
    <property type="molecule type" value="Genomic_DNA"/>
</dbReference>
<protein>
    <submittedName>
        <fullName evidence="5">Uncharacterized protein</fullName>
    </submittedName>
</protein>
<evidence type="ECO:0000313" key="6">
    <source>
        <dbReference type="Proteomes" id="UP000198287"/>
    </source>
</evidence>
<proteinExistence type="inferred from homology"/>
<name>A0A226EJT4_FOLCA</name>
<evidence type="ECO:0000256" key="2">
    <source>
        <dbReference type="ARBA" id="ARBA00011748"/>
    </source>
</evidence>
<keyword evidence="6" id="KW-1185">Reference proteome</keyword>
<dbReference type="AlphaFoldDB" id="A0A226EJT4"/>
<sequence length="678" mass="77196">MFPVSRYKPISNSQVIILSLNFLFFFTTTSGQQRGLDGSQNVQLPRRAPILDYKPQGQDIIPVLPSSPSGIGTGGVYRSFIQFDRTLEPLQNDPSSPNAREEQNDCWVDDGTVEKFKLRLRQRLQQNREYMEAVIDLKFNQLENRFISIQENSLLAEKILLLNETVTNLEDSNLIVEFKTTMSIDNNLVEDRMDNNNRSQEDNALLHFFSVVNSLDLPKTWSWPSLSSVHPWIERLLEYNTFVSSNPEFNLITIHDISNDTAEIPKNLITSSECGGAAITMTEGTFSFQPNDNSDNFTLSGGTCIWRIAPTNSQSVAIRFEQDSFLRKHRDANVSLVPSDVWTWSPIQYGKNYDRNTIKKNCDWEWNCHSYNDGPSSTFLKTDRVVRILNESSKLKRLFHHDREQYKFDEKNVYIILNFDPSKGTPPAFSLQFKGRSCMFCYGAEHDIKPKTQMHGKLDNDIYEIMDIYLVKRNLKNTQDTCRKSPITMSYFLQIFCVITLIFATASKNGIQAQTEECLPIPKDCSFYTRCLEANVPCGPNGYALEYGNKFCNKFLENISKFTSDGQTWLFNTMTCLQGVLVPIANKEVIMNCSAIETFALSSHPACYVDSPPGICFLPISDKIELLRIIGISTSAQVLEQVITVLEMCSSSEFQDIVDALQISDLDLYLRILLIISG</sequence>
<accession>A0A226EJT4</accession>
<keyword evidence="3" id="KW-0372">Hormone</keyword>
<evidence type="ECO:0000256" key="4">
    <source>
        <dbReference type="ARBA" id="ARBA00023157"/>
    </source>
</evidence>
<evidence type="ECO:0000313" key="5">
    <source>
        <dbReference type="EMBL" id="OXA57550.1"/>
    </source>
</evidence>